<comment type="similarity">
    <text evidence="2">Belongs to the acyl-CoA dehydrogenase family.</text>
</comment>
<dbReference type="PIRSF" id="PIRSF016578">
    <property type="entry name" value="HsaA"/>
    <property type="match status" value="1"/>
</dbReference>
<comment type="caution">
    <text evidence="15">The sequence shown here is derived from an EMBL/GenBank/DDBJ whole genome shotgun (WGS) entry which is preliminary data.</text>
</comment>
<dbReference type="Pfam" id="PF02771">
    <property type="entry name" value="Acyl-CoA_dh_N"/>
    <property type="match status" value="1"/>
</dbReference>
<evidence type="ECO:0000256" key="5">
    <source>
        <dbReference type="ARBA" id="ARBA00022827"/>
    </source>
</evidence>
<dbReference type="FunFam" id="1.20.140.10:FF:000004">
    <property type="entry name" value="Acyl-CoA dehydrogenase FadE25"/>
    <property type="match status" value="1"/>
</dbReference>
<gene>
    <name evidence="15" type="ORF">EYW47_05130</name>
</gene>
<protein>
    <recommendedName>
        <fullName evidence="10">3-sulfinopropanoyl-CoA desulfinase</fullName>
        <ecNumber evidence="9">3.13.1.4</ecNumber>
    </recommendedName>
    <alternativeName>
        <fullName evidence="11">3-sulfinopropionyl coenzyme A desulfinase</fullName>
    </alternativeName>
</protein>
<dbReference type="SUPFAM" id="SSF56645">
    <property type="entry name" value="Acyl-CoA dehydrogenase NM domain-like"/>
    <property type="match status" value="1"/>
</dbReference>
<dbReference type="GO" id="GO:0050660">
    <property type="term" value="F:flavin adenine dinucleotide binding"/>
    <property type="evidence" value="ECO:0007669"/>
    <property type="project" value="InterPro"/>
</dbReference>
<dbReference type="Pfam" id="PF02770">
    <property type="entry name" value="Acyl-CoA_dh_M"/>
    <property type="match status" value="1"/>
</dbReference>
<dbReference type="RefSeq" id="WP_133193797.1">
    <property type="nucleotide sequence ID" value="NZ_JBHUCW010000006.1"/>
</dbReference>
<evidence type="ECO:0000256" key="6">
    <source>
        <dbReference type="ARBA" id="ARBA00052938"/>
    </source>
</evidence>
<comment type="subunit">
    <text evidence="8">Homotrimer or homotetramer.</text>
</comment>
<dbReference type="PANTHER" id="PTHR43884">
    <property type="entry name" value="ACYL-COA DEHYDROGENASE"/>
    <property type="match status" value="1"/>
</dbReference>
<accession>A0A4R5MDR5</accession>
<evidence type="ECO:0000256" key="11">
    <source>
        <dbReference type="ARBA" id="ARBA00075603"/>
    </source>
</evidence>
<evidence type="ECO:0000256" key="3">
    <source>
        <dbReference type="ARBA" id="ARBA00022630"/>
    </source>
</evidence>
<evidence type="ECO:0000259" key="14">
    <source>
        <dbReference type="Pfam" id="PF02771"/>
    </source>
</evidence>
<evidence type="ECO:0000259" key="13">
    <source>
        <dbReference type="Pfam" id="PF02770"/>
    </source>
</evidence>
<dbReference type="PANTHER" id="PTHR43884:SF12">
    <property type="entry name" value="ISOVALERYL-COA DEHYDROGENASE, MITOCHONDRIAL-RELATED"/>
    <property type="match status" value="1"/>
</dbReference>
<dbReference type="EC" id="3.13.1.4" evidence="9"/>
<dbReference type="OrthoDB" id="8950778at2"/>
<keyword evidence="4" id="KW-0378">Hydrolase</keyword>
<proteinExistence type="inferred from homology"/>
<comment type="function">
    <text evidence="7">Catalyzes the conversion 3-sulfinopropanoyl-CoA (3SP-CoA) to propanoyl-CoA by abstraction of sulfite. Does not show dehydrogenase activity.</text>
</comment>
<dbReference type="Pfam" id="PF00441">
    <property type="entry name" value="Acyl-CoA_dh_1"/>
    <property type="match status" value="1"/>
</dbReference>
<evidence type="ECO:0000256" key="8">
    <source>
        <dbReference type="ARBA" id="ARBA00065214"/>
    </source>
</evidence>
<evidence type="ECO:0000256" key="10">
    <source>
        <dbReference type="ARBA" id="ARBA00068311"/>
    </source>
</evidence>
<evidence type="ECO:0000313" key="15">
    <source>
        <dbReference type="EMBL" id="TDG25232.1"/>
    </source>
</evidence>
<keyword evidence="3" id="KW-0285">Flavoprotein</keyword>
<evidence type="ECO:0000256" key="2">
    <source>
        <dbReference type="ARBA" id="ARBA00009347"/>
    </source>
</evidence>
<comment type="catalytic activity">
    <reaction evidence="6">
        <text>3-sulfinopropanoyl-CoA + H2O = propanoyl-CoA + sulfite + H(+)</text>
        <dbReference type="Rhea" id="RHEA:41624"/>
        <dbReference type="ChEBI" id="CHEBI:15377"/>
        <dbReference type="ChEBI" id="CHEBI:15378"/>
        <dbReference type="ChEBI" id="CHEBI:17359"/>
        <dbReference type="ChEBI" id="CHEBI:57392"/>
        <dbReference type="ChEBI" id="CHEBI:78349"/>
        <dbReference type="EC" id="3.13.1.4"/>
    </reaction>
    <physiologicalReaction direction="left-to-right" evidence="6">
        <dbReference type="Rhea" id="RHEA:41625"/>
    </physiologicalReaction>
</comment>
<dbReference type="EMBL" id="SMRP01000002">
    <property type="protein sequence ID" value="TDG25232.1"/>
    <property type="molecule type" value="Genomic_DNA"/>
</dbReference>
<dbReference type="Gene3D" id="2.40.110.10">
    <property type="entry name" value="Butyryl-CoA Dehydrogenase, subunit A, domain 2"/>
    <property type="match status" value="1"/>
</dbReference>
<keyword evidence="5" id="KW-0274">FAD</keyword>
<evidence type="ECO:0000256" key="4">
    <source>
        <dbReference type="ARBA" id="ARBA00022801"/>
    </source>
</evidence>
<dbReference type="Gene3D" id="1.20.140.10">
    <property type="entry name" value="Butyryl-CoA Dehydrogenase, subunit A, domain 3"/>
    <property type="match status" value="1"/>
</dbReference>
<dbReference type="InterPro" id="IPR036250">
    <property type="entry name" value="AcylCo_DH-like_C"/>
</dbReference>
<evidence type="ECO:0000313" key="16">
    <source>
        <dbReference type="Proteomes" id="UP000295722"/>
    </source>
</evidence>
<evidence type="ECO:0000256" key="9">
    <source>
        <dbReference type="ARBA" id="ARBA00066461"/>
    </source>
</evidence>
<dbReference type="GO" id="GO:0003995">
    <property type="term" value="F:acyl-CoA dehydrogenase activity"/>
    <property type="evidence" value="ECO:0007669"/>
    <property type="project" value="TreeGrafter"/>
</dbReference>
<name>A0A4R5MDR5_9BURK</name>
<evidence type="ECO:0000256" key="7">
    <source>
        <dbReference type="ARBA" id="ARBA00058152"/>
    </source>
</evidence>
<dbReference type="InterPro" id="IPR013786">
    <property type="entry name" value="AcylCoA_DH/ox_N"/>
</dbReference>
<dbReference type="InterPro" id="IPR006091">
    <property type="entry name" value="Acyl-CoA_Oxase/DH_mid-dom"/>
</dbReference>
<keyword evidence="16" id="KW-1185">Reference proteome</keyword>
<dbReference type="GO" id="GO:0016787">
    <property type="term" value="F:hydrolase activity"/>
    <property type="evidence" value="ECO:0007669"/>
    <property type="project" value="UniProtKB-KW"/>
</dbReference>
<evidence type="ECO:0000256" key="1">
    <source>
        <dbReference type="ARBA" id="ARBA00001974"/>
    </source>
</evidence>
<organism evidence="15 16">
    <name type="scientific">Paraburkholderia silviterrae</name>
    <dbReference type="NCBI Taxonomy" id="2528715"/>
    <lineage>
        <taxon>Bacteria</taxon>
        <taxon>Pseudomonadati</taxon>
        <taxon>Pseudomonadota</taxon>
        <taxon>Betaproteobacteria</taxon>
        <taxon>Burkholderiales</taxon>
        <taxon>Burkholderiaceae</taxon>
        <taxon>Paraburkholderia</taxon>
    </lineage>
</organism>
<dbReference type="Proteomes" id="UP000295722">
    <property type="component" value="Unassembled WGS sequence"/>
</dbReference>
<dbReference type="AlphaFoldDB" id="A0A4R5MDR5"/>
<dbReference type="SUPFAM" id="SSF47203">
    <property type="entry name" value="Acyl-CoA dehydrogenase C-terminal domain-like"/>
    <property type="match status" value="1"/>
</dbReference>
<dbReference type="InterPro" id="IPR046373">
    <property type="entry name" value="Acyl-CoA_Oxase/DH_mid-dom_sf"/>
</dbReference>
<dbReference type="InterPro" id="IPR037069">
    <property type="entry name" value="AcylCoA_DH/ox_N_sf"/>
</dbReference>
<dbReference type="Gene3D" id="1.10.540.10">
    <property type="entry name" value="Acyl-CoA dehydrogenase/oxidase, N-terminal domain"/>
    <property type="match status" value="1"/>
</dbReference>
<dbReference type="InterPro" id="IPR009075">
    <property type="entry name" value="AcylCo_DH/oxidase_C"/>
</dbReference>
<feature type="domain" description="Acyl-CoA oxidase/dehydrogenase middle" evidence="13">
    <location>
        <begin position="129"/>
        <end position="230"/>
    </location>
</feature>
<comment type="cofactor">
    <cofactor evidence="1">
        <name>FAD</name>
        <dbReference type="ChEBI" id="CHEBI:57692"/>
    </cofactor>
</comment>
<sequence length="415" mass="44444">MTRLFSERFLHALDPDERTLLETTRRLCRERIGPDADTVAREDTFAAQTFRLLVEHRIVATAFPRRFGGSEARQRLRIRLVEELGRVCSAAASLVTGADLSCRAIVAGASEAVQDQLLPALCEGRLQAAFALTEPGAGSDVRNLATVAVRAGEGYRVSGRKKFITRANVADWFVVVARCRDEKASAGASPDDPFVALLIPRDAPGLSAGPAVDKLGWFGVPIAELAFDGVAVDARWRLGAEGEGFALAQDALVRARLGHASMALGRAMGAVEIAAAYCCERDVFGKPLGAHQGVQWMLADAITQIEASRALVDAAAASYDRGDADAAVQASMAKMHATDLGMKVCTDALQLTGGRGYLKAFPLERFFRDAKLNQIGEGSSEVHRTVIGRDAVRRAGEASLERHPCLPAGKLTTDF</sequence>
<feature type="domain" description="Acyl-CoA dehydrogenase/oxidase C-terminal" evidence="12">
    <location>
        <begin position="242"/>
        <end position="390"/>
    </location>
</feature>
<dbReference type="InterPro" id="IPR009100">
    <property type="entry name" value="AcylCoA_DH/oxidase_NM_dom_sf"/>
</dbReference>
<evidence type="ECO:0000259" key="12">
    <source>
        <dbReference type="Pfam" id="PF00441"/>
    </source>
</evidence>
<reference evidence="15 16" key="1">
    <citation type="submission" date="2019-03" db="EMBL/GenBank/DDBJ databases">
        <title>Paraburkholderia sp. 4M-K11, isolated from subtropical forest soil.</title>
        <authorList>
            <person name="Gao Z.-H."/>
            <person name="Qiu L.-H."/>
        </authorList>
    </citation>
    <scope>NUCLEOTIDE SEQUENCE [LARGE SCALE GENOMIC DNA]</scope>
    <source>
        <strain evidence="15 16">4M-K11</strain>
    </source>
</reference>
<feature type="domain" description="Acyl-CoA dehydrogenase/oxidase N-terminal" evidence="14">
    <location>
        <begin position="15"/>
        <end position="124"/>
    </location>
</feature>